<name>A0AAV2CT28_9ROSI</name>
<evidence type="ECO:0000313" key="3">
    <source>
        <dbReference type="Proteomes" id="UP001497516"/>
    </source>
</evidence>
<evidence type="ECO:0000256" key="1">
    <source>
        <dbReference type="SAM" id="MobiDB-lite"/>
    </source>
</evidence>
<organism evidence="2 3">
    <name type="scientific">Linum trigynum</name>
    <dbReference type="NCBI Taxonomy" id="586398"/>
    <lineage>
        <taxon>Eukaryota</taxon>
        <taxon>Viridiplantae</taxon>
        <taxon>Streptophyta</taxon>
        <taxon>Embryophyta</taxon>
        <taxon>Tracheophyta</taxon>
        <taxon>Spermatophyta</taxon>
        <taxon>Magnoliopsida</taxon>
        <taxon>eudicotyledons</taxon>
        <taxon>Gunneridae</taxon>
        <taxon>Pentapetalae</taxon>
        <taxon>rosids</taxon>
        <taxon>fabids</taxon>
        <taxon>Malpighiales</taxon>
        <taxon>Linaceae</taxon>
        <taxon>Linum</taxon>
    </lineage>
</organism>
<evidence type="ECO:0000313" key="2">
    <source>
        <dbReference type="EMBL" id="CAL1359758.1"/>
    </source>
</evidence>
<gene>
    <name evidence="2" type="ORF">LTRI10_LOCUS7228</name>
</gene>
<dbReference type="AlphaFoldDB" id="A0AAV2CT28"/>
<dbReference type="EMBL" id="OZ034814">
    <property type="protein sequence ID" value="CAL1359758.1"/>
    <property type="molecule type" value="Genomic_DNA"/>
</dbReference>
<protein>
    <submittedName>
        <fullName evidence="2">Uncharacterized protein</fullName>
    </submittedName>
</protein>
<feature type="region of interest" description="Disordered" evidence="1">
    <location>
        <begin position="36"/>
        <end position="73"/>
    </location>
</feature>
<accession>A0AAV2CT28</accession>
<sequence>MSELVRFNQSTLPTIVQETLTKRQGVAAAQLALTSQPGVLPPGGRWGGRGRGRREGTGSLAGAGVGEGEAAAGVGEESVLLRDGAGAIESDLRAIRASDSGVCPAPMGCENWKSGNP</sequence>
<reference evidence="2 3" key="1">
    <citation type="submission" date="2024-04" db="EMBL/GenBank/DDBJ databases">
        <authorList>
            <person name="Fracassetti M."/>
        </authorList>
    </citation>
    <scope>NUCLEOTIDE SEQUENCE [LARGE SCALE GENOMIC DNA]</scope>
</reference>
<keyword evidence="3" id="KW-1185">Reference proteome</keyword>
<dbReference type="Proteomes" id="UP001497516">
    <property type="component" value="Chromosome 10"/>
</dbReference>
<proteinExistence type="predicted"/>